<sequence>MKEKHNFREFFYLCIPDNPKANKKAVCFSCIRKHTLPIAISKPKCFVSNKALLCLPEDEKKNKTQAIINESEMETDKSTTAPFSNKDIPHFENLVLLLIMVSNGLSFTFLENKETQEVFRFIALALKLPGRYTISNHILSKSANQLSISIVEQAKGNAIGITAAFDSWTNVK</sequence>
<comment type="caution">
    <text evidence="1">The sequence shown here is derived from an EMBL/GenBank/DDBJ whole genome shotgun (WGS) entry which is preliminary data.</text>
</comment>
<proteinExistence type="predicted"/>
<dbReference type="AlphaFoldDB" id="A0A2I1HPR4"/>
<dbReference type="EMBL" id="LLXI01004696">
    <property type="protein sequence ID" value="PKY60881.1"/>
    <property type="molecule type" value="Genomic_DNA"/>
</dbReference>
<accession>A0A2I1HPR4</accession>
<name>A0A2I1HPR4_9GLOM</name>
<dbReference type="VEuPathDB" id="FungiDB:RhiirA1_471831"/>
<dbReference type="VEuPathDB" id="FungiDB:FUN_018636"/>
<dbReference type="VEuPathDB" id="FungiDB:RhiirFUN_013268"/>
<keyword evidence="2" id="KW-1185">Reference proteome</keyword>
<reference evidence="1 2" key="1">
    <citation type="submission" date="2015-10" db="EMBL/GenBank/DDBJ databases">
        <title>Genome analyses suggest a sexual origin of heterokaryosis in a supposedly ancient asexual fungus.</title>
        <authorList>
            <person name="Ropars J."/>
            <person name="Sedzielewska K."/>
            <person name="Noel J."/>
            <person name="Charron P."/>
            <person name="Farinelli L."/>
            <person name="Marton T."/>
            <person name="Kruger M."/>
            <person name="Pelin A."/>
            <person name="Brachmann A."/>
            <person name="Corradi N."/>
        </authorList>
    </citation>
    <scope>NUCLEOTIDE SEQUENCE [LARGE SCALE GENOMIC DNA]</scope>
    <source>
        <strain evidence="1 2">A4</strain>
    </source>
</reference>
<dbReference type="Proteomes" id="UP000234323">
    <property type="component" value="Unassembled WGS sequence"/>
</dbReference>
<dbReference type="VEuPathDB" id="FungiDB:RhiirFUN_002110"/>
<organism evidence="1 2">
    <name type="scientific">Rhizophagus irregularis</name>
    <dbReference type="NCBI Taxonomy" id="588596"/>
    <lineage>
        <taxon>Eukaryota</taxon>
        <taxon>Fungi</taxon>
        <taxon>Fungi incertae sedis</taxon>
        <taxon>Mucoromycota</taxon>
        <taxon>Glomeromycotina</taxon>
        <taxon>Glomeromycetes</taxon>
        <taxon>Glomerales</taxon>
        <taxon>Glomeraceae</taxon>
        <taxon>Rhizophagus</taxon>
    </lineage>
</organism>
<protein>
    <submittedName>
        <fullName evidence="1">Uncharacterized protein</fullName>
    </submittedName>
</protein>
<gene>
    <name evidence="1" type="ORF">RhiirA4_485112</name>
</gene>
<evidence type="ECO:0000313" key="2">
    <source>
        <dbReference type="Proteomes" id="UP000234323"/>
    </source>
</evidence>
<evidence type="ECO:0000313" key="1">
    <source>
        <dbReference type="EMBL" id="PKY60881.1"/>
    </source>
</evidence>